<reference evidence="1 2" key="1">
    <citation type="submission" date="2021-08" db="EMBL/GenBank/DDBJ databases">
        <title>Draft Genome Sequence of Phanerochaete sordida strain YK-624.</title>
        <authorList>
            <person name="Mori T."/>
            <person name="Dohra H."/>
            <person name="Suzuki T."/>
            <person name="Kawagishi H."/>
            <person name="Hirai H."/>
        </authorList>
    </citation>
    <scope>NUCLEOTIDE SEQUENCE [LARGE SCALE GENOMIC DNA]</scope>
    <source>
        <strain evidence="1 2">YK-624</strain>
    </source>
</reference>
<evidence type="ECO:0000313" key="2">
    <source>
        <dbReference type="Proteomes" id="UP000703269"/>
    </source>
</evidence>
<keyword evidence="2" id="KW-1185">Reference proteome</keyword>
<sequence length="299" mass="33797">MPHDGRLKVVFGPAPDSYFVTYGKRYAWNNAPESLVQTFQANSELDPMNVAWISIHPSNEYWAVKTVLGDNLYVAPRTPDTLLAHLRPTSDAHSLTEDKAQALSFTADGRGFFVRRAQRGYVLELGGAPYALDVAELRASIPDFDARVRDVLFGRDGTWICVYRDAGFTANLDGPAQDPEHPLHKVCKELTEEAECRVLEGSVLSPHDDRHFVLRVQIGDKIVTRWNLPDAMLAVVNELVERTNDPAEQALIEQSVMTSANNAMMVAQIQADIQAQGMRTVQDMFRPYTTRYEYRWERR</sequence>
<dbReference type="PROSITE" id="PS50096">
    <property type="entry name" value="IQ"/>
    <property type="match status" value="1"/>
</dbReference>
<dbReference type="Proteomes" id="UP000703269">
    <property type="component" value="Unassembled WGS sequence"/>
</dbReference>
<dbReference type="EMBL" id="BPQB01000009">
    <property type="protein sequence ID" value="GJE88325.1"/>
    <property type="molecule type" value="Genomic_DNA"/>
</dbReference>
<proteinExistence type="predicted"/>
<dbReference type="AlphaFoldDB" id="A0A9P3G5Q9"/>
<evidence type="ECO:0000313" key="1">
    <source>
        <dbReference type="EMBL" id="GJE88325.1"/>
    </source>
</evidence>
<protein>
    <submittedName>
        <fullName evidence="1">Uncharacterized protein</fullName>
    </submittedName>
</protein>
<comment type="caution">
    <text evidence="1">The sequence shown here is derived from an EMBL/GenBank/DDBJ whole genome shotgun (WGS) entry which is preliminary data.</text>
</comment>
<accession>A0A9P3G5Q9</accession>
<organism evidence="1 2">
    <name type="scientific">Phanerochaete sordida</name>
    <dbReference type="NCBI Taxonomy" id="48140"/>
    <lineage>
        <taxon>Eukaryota</taxon>
        <taxon>Fungi</taxon>
        <taxon>Dikarya</taxon>
        <taxon>Basidiomycota</taxon>
        <taxon>Agaricomycotina</taxon>
        <taxon>Agaricomycetes</taxon>
        <taxon>Polyporales</taxon>
        <taxon>Phanerochaetaceae</taxon>
        <taxon>Phanerochaete</taxon>
    </lineage>
</organism>
<name>A0A9P3G5Q9_9APHY</name>
<gene>
    <name evidence="1" type="ORF">PsYK624_044080</name>
</gene>
<dbReference type="OrthoDB" id="3006414at2759"/>